<evidence type="ECO:0000256" key="1">
    <source>
        <dbReference type="ARBA" id="ARBA00004245"/>
    </source>
</evidence>
<dbReference type="PROSITE" id="PS50003">
    <property type="entry name" value="PH_DOMAIN"/>
    <property type="match status" value="1"/>
</dbReference>
<dbReference type="Pfam" id="PF00169">
    <property type="entry name" value="PH"/>
    <property type="match status" value="1"/>
</dbReference>
<evidence type="ECO:0000259" key="6">
    <source>
        <dbReference type="PROSITE" id="PS50106"/>
    </source>
</evidence>
<evidence type="ECO:0000313" key="7">
    <source>
        <dbReference type="EMBL" id="KAJ8020680.1"/>
    </source>
</evidence>
<sequence length="508" mass="57097">MVEVKTGFLDLIEGQKEPERVQVQLSRETFLVQKEESYFVNPVQKSLDGQDIDSSRERTVLVKRQKIGGLGLSIKGGAEHNIPVLISRIFKDQAADQTGQLFVGDAILKVNGMSIEHASHDEAVAALKNAGTEVTLTVRHFRAATPYLKQAAKLADRGKEGLNNHDDSSDSNVDGWQTRNATLTVPDNDSPEATQPKLQKRWVDVGTIPLHMARVTRYQQGTDKQRPRGFEVVGMNGASSGVLLCQNTGEIAEWTRAIGANIATVNAQAIKVANDLLSPADHILHYSWVEERHAPTPMQGVWKPKFCVLKGPDIMLFDIAPSSNRDWERCEEKYKLYEVISRIFKDSELMDDRPHCFLLQSGEDQSHYLSVETRNELNIWQSAILRATHMAVIKLGSKTYGCTWKEKVVGLCLDLENGFTLFDAQNKSLLWRYRFSQLKNSADDGHSQVKFHFFNKATGQLENQELECPHLRKLLHCTHAFLASKLASVDPTFMKNMNDVPPEMKVAF</sequence>
<dbReference type="SMART" id="SM00228">
    <property type="entry name" value="PDZ"/>
    <property type="match status" value="1"/>
</dbReference>
<dbReference type="AlphaFoldDB" id="A0A9Q0YE54"/>
<feature type="domain" description="PH" evidence="5">
    <location>
        <begin position="282"/>
        <end position="389"/>
    </location>
</feature>
<dbReference type="SMART" id="SM00233">
    <property type="entry name" value="PH"/>
    <property type="match status" value="1"/>
</dbReference>
<dbReference type="InterPro" id="IPR015482">
    <property type="entry name" value="Syntrophin"/>
</dbReference>
<reference evidence="7" key="1">
    <citation type="submission" date="2021-10" db="EMBL/GenBank/DDBJ databases">
        <title>Tropical sea cucumber genome reveals ecological adaptation and Cuvierian tubules defense mechanism.</title>
        <authorList>
            <person name="Chen T."/>
        </authorList>
    </citation>
    <scope>NUCLEOTIDE SEQUENCE</scope>
    <source>
        <strain evidence="7">Nanhai2018</strain>
        <tissue evidence="7">Muscle</tissue>
    </source>
</reference>
<dbReference type="SUPFAM" id="SSF50156">
    <property type="entry name" value="PDZ domain-like"/>
    <property type="match status" value="1"/>
</dbReference>
<evidence type="ECO:0000256" key="3">
    <source>
        <dbReference type="ARBA" id="ARBA00022490"/>
    </source>
</evidence>
<dbReference type="Gene3D" id="2.30.42.10">
    <property type="match status" value="1"/>
</dbReference>
<evidence type="ECO:0000259" key="5">
    <source>
        <dbReference type="PROSITE" id="PS50003"/>
    </source>
</evidence>
<dbReference type="InterPro" id="IPR055108">
    <property type="entry name" value="Syntrophin_4th"/>
</dbReference>
<dbReference type="FunFam" id="2.30.42.10:FF:000193">
    <property type="entry name" value="Syntrophin gamma 1"/>
    <property type="match status" value="1"/>
</dbReference>
<comment type="caution">
    <text evidence="7">The sequence shown here is derived from an EMBL/GenBank/DDBJ whole genome shotgun (WGS) entry which is preliminary data.</text>
</comment>
<keyword evidence="3" id="KW-0963">Cytoplasm</keyword>
<evidence type="ECO:0000313" key="8">
    <source>
        <dbReference type="Proteomes" id="UP001152320"/>
    </source>
</evidence>
<dbReference type="Gene3D" id="2.30.29.30">
    <property type="entry name" value="Pleckstrin-homology domain (PH domain)/Phosphotyrosine-binding domain (PTB)"/>
    <property type="match status" value="2"/>
</dbReference>
<dbReference type="InterPro" id="IPR001478">
    <property type="entry name" value="PDZ"/>
</dbReference>
<accession>A0A9Q0YE54</accession>
<dbReference type="InterPro" id="IPR011993">
    <property type="entry name" value="PH-like_dom_sf"/>
</dbReference>
<dbReference type="GO" id="GO:0005856">
    <property type="term" value="C:cytoskeleton"/>
    <property type="evidence" value="ECO:0007669"/>
    <property type="project" value="UniProtKB-SubCell"/>
</dbReference>
<evidence type="ECO:0000256" key="4">
    <source>
        <dbReference type="ARBA" id="ARBA00023212"/>
    </source>
</evidence>
<dbReference type="PANTHER" id="PTHR10554:SF1">
    <property type="entry name" value="FI16515P1"/>
    <property type="match status" value="1"/>
</dbReference>
<dbReference type="Proteomes" id="UP001152320">
    <property type="component" value="Chromosome 22"/>
</dbReference>
<keyword evidence="4" id="KW-0206">Cytoskeleton</keyword>
<protein>
    <submittedName>
        <fullName evidence="7">Gamma-2-syntrophin</fullName>
    </submittedName>
</protein>
<gene>
    <name evidence="7" type="ORF">HOLleu_40333</name>
</gene>
<proteinExistence type="inferred from homology"/>
<dbReference type="Pfam" id="PF23012">
    <property type="entry name" value="Syntrophin_4th"/>
    <property type="match status" value="1"/>
</dbReference>
<feature type="domain" description="PDZ" evidence="6">
    <location>
        <begin position="59"/>
        <end position="142"/>
    </location>
</feature>
<dbReference type="GO" id="GO:0005198">
    <property type="term" value="F:structural molecule activity"/>
    <property type="evidence" value="ECO:0007669"/>
    <property type="project" value="InterPro"/>
</dbReference>
<dbReference type="OrthoDB" id="9975356at2759"/>
<dbReference type="CDD" id="cd06801">
    <property type="entry name" value="PDZ_syntrophin-like"/>
    <property type="match status" value="1"/>
</dbReference>
<dbReference type="GO" id="GO:0016010">
    <property type="term" value="C:dystrophin-associated glycoprotein complex"/>
    <property type="evidence" value="ECO:0007669"/>
    <property type="project" value="TreeGrafter"/>
</dbReference>
<name>A0A9Q0YE54_HOLLE</name>
<dbReference type="SUPFAM" id="SSF50729">
    <property type="entry name" value="PH domain-like"/>
    <property type="match status" value="2"/>
</dbReference>
<dbReference type="InterPro" id="IPR036034">
    <property type="entry name" value="PDZ_sf"/>
</dbReference>
<evidence type="ECO:0000256" key="2">
    <source>
        <dbReference type="ARBA" id="ARBA00010798"/>
    </source>
</evidence>
<dbReference type="EMBL" id="JAIZAY010000022">
    <property type="protein sequence ID" value="KAJ8020680.1"/>
    <property type="molecule type" value="Genomic_DNA"/>
</dbReference>
<comment type="similarity">
    <text evidence="2">Belongs to the syntrophin family.</text>
</comment>
<keyword evidence="8" id="KW-1185">Reference proteome</keyword>
<dbReference type="InterPro" id="IPR001849">
    <property type="entry name" value="PH_domain"/>
</dbReference>
<dbReference type="PANTHER" id="PTHR10554">
    <property type="entry name" value="SYNTROPHIN"/>
    <property type="match status" value="1"/>
</dbReference>
<organism evidence="7 8">
    <name type="scientific">Holothuria leucospilota</name>
    <name type="common">Black long sea cucumber</name>
    <name type="synonym">Mertensiothuria leucospilota</name>
    <dbReference type="NCBI Taxonomy" id="206669"/>
    <lineage>
        <taxon>Eukaryota</taxon>
        <taxon>Metazoa</taxon>
        <taxon>Echinodermata</taxon>
        <taxon>Eleutherozoa</taxon>
        <taxon>Echinozoa</taxon>
        <taxon>Holothuroidea</taxon>
        <taxon>Aspidochirotacea</taxon>
        <taxon>Aspidochirotida</taxon>
        <taxon>Holothuriidae</taxon>
        <taxon>Holothuria</taxon>
    </lineage>
</organism>
<dbReference type="Pfam" id="PF00595">
    <property type="entry name" value="PDZ"/>
    <property type="match status" value="1"/>
</dbReference>
<comment type="subcellular location">
    <subcellularLocation>
        <location evidence="1">Cytoplasm</location>
        <location evidence="1">Cytoskeleton</location>
    </subcellularLocation>
</comment>
<dbReference type="PROSITE" id="PS50106">
    <property type="entry name" value="PDZ"/>
    <property type="match status" value="1"/>
</dbReference>